<proteinExistence type="predicted"/>
<sequence>MTHQFSRTNDNSDNHPARRATRSRVPRSVRARYRDTLTRSLEIVANENRGSPSYVLQGFDCYFLNSRSVTFAEPLPSVRVCASCSVVPARAVQLPCGHTLCELCEYDAFDRAAAAAQCDQDDSAVAMHHGAVCPHDGTPFAEAQLKVLTFSLEQLHQHVAFCVNSCFGCAFQAQLRRLEEHCFTECRVRRRICRHRGQVNTLACDTRLHSRRCFQW</sequence>
<dbReference type="EMBL" id="CM023470">
    <property type="protein sequence ID" value="KAH7981335.1"/>
    <property type="molecule type" value="Genomic_DNA"/>
</dbReference>
<keyword evidence="2" id="KW-1185">Reference proteome</keyword>
<evidence type="ECO:0000313" key="1">
    <source>
        <dbReference type="EMBL" id="KAH7981335.1"/>
    </source>
</evidence>
<comment type="caution">
    <text evidence="1">The sequence shown here is derived from an EMBL/GenBank/DDBJ whole genome shotgun (WGS) entry which is preliminary data.</text>
</comment>
<accession>A0ACB8E484</accession>
<organism evidence="1 2">
    <name type="scientific">Dermacentor silvarum</name>
    <name type="common">Tick</name>
    <dbReference type="NCBI Taxonomy" id="543639"/>
    <lineage>
        <taxon>Eukaryota</taxon>
        <taxon>Metazoa</taxon>
        <taxon>Ecdysozoa</taxon>
        <taxon>Arthropoda</taxon>
        <taxon>Chelicerata</taxon>
        <taxon>Arachnida</taxon>
        <taxon>Acari</taxon>
        <taxon>Parasitiformes</taxon>
        <taxon>Ixodida</taxon>
        <taxon>Ixodoidea</taxon>
        <taxon>Ixodidae</taxon>
        <taxon>Rhipicephalinae</taxon>
        <taxon>Dermacentor</taxon>
    </lineage>
</organism>
<reference evidence="1" key="1">
    <citation type="submission" date="2020-05" db="EMBL/GenBank/DDBJ databases">
        <title>Large-scale comparative analyses of tick genomes elucidate their genetic diversity and vector capacities.</title>
        <authorList>
            <person name="Jia N."/>
            <person name="Wang J."/>
            <person name="Shi W."/>
            <person name="Du L."/>
            <person name="Sun Y."/>
            <person name="Zhan W."/>
            <person name="Jiang J."/>
            <person name="Wang Q."/>
            <person name="Zhang B."/>
            <person name="Ji P."/>
            <person name="Sakyi L.B."/>
            <person name="Cui X."/>
            <person name="Yuan T."/>
            <person name="Jiang B."/>
            <person name="Yang W."/>
            <person name="Lam T.T.-Y."/>
            <person name="Chang Q."/>
            <person name="Ding S."/>
            <person name="Wang X."/>
            <person name="Zhu J."/>
            <person name="Ruan X."/>
            <person name="Zhao L."/>
            <person name="Wei J."/>
            <person name="Que T."/>
            <person name="Du C."/>
            <person name="Cheng J."/>
            <person name="Dai P."/>
            <person name="Han X."/>
            <person name="Huang E."/>
            <person name="Gao Y."/>
            <person name="Liu J."/>
            <person name="Shao H."/>
            <person name="Ye R."/>
            <person name="Li L."/>
            <person name="Wei W."/>
            <person name="Wang X."/>
            <person name="Wang C."/>
            <person name="Yang T."/>
            <person name="Huo Q."/>
            <person name="Li W."/>
            <person name="Guo W."/>
            <person name="Chen H."/>
            <person name="Zhou L."/>
            <person name="Ni X."/>
            <person name="Tian J."/>
            <person name="Zhou Y."/>
            <person name="Sheng Y."/>
            <person name="Liu T."/>
            <person name="Pan Y."/>
            <person name="Xia L."/>
            <person name="Li J."/>
            <person name="Zhao F."/>
            <person name="Cao W."/>
        </authorList>
    </citation>
    <scope>NUCLEOTIDE SEQUENCE</scope>
    <source>
        <strain evidence="1">Dsil-2018</strain>
    </source>
</reference>
<dbReference type="Proteomes" id="UP000821865">
    <property type="component" value="Chromosome 1"/>
</dbReference>
<gene>
    <name evidence="1" type="ORF">HPB49_023220</name>
</gene>
<name>A0ACB8E484_DERSI</name>
<evidence type="ECO:0000313" key="2">
    <source>
        <dbReference type="Proteomes" id="UP000821865"/>
    </source>
</evidence>
<protein>
    <submittedName>
        <fullName evidence="1">Uncharacterized protein</fullName>
    </submittedName>
</protein>